<gene>
    <name evidence="1" type="ORF">GCM10023258_07700</name>
</gene>
<comment type="caution">
    <text evidence="1">The sequence shown here is derived from an EMBL/GenBank/DDBJ whole genome shotgun (WGS) entry which is preliminary data.</text>
</comment>
<dbReference type="EMBL" id="BAABIW010000006">
    <property type="protein sequence ID" value="GAA5019785.1"/>
    <property type="molecule type" value="Genomic_DNA"/>
</dbReference>
<name>A0ABP9J5M9_9MICO</name>
<reference evidence="2" key="1">
    <citation type="journal article" date="2019" name="Int. J. Syst. Evol. Microbiol.">
        <title>The Global Catalogue of Microorganisms (GCM) 10K type strain sequencing project: providing services to taxonomists for standard genome sequencing and annotation.</title>
        <authorList>
            <consortium name="The Broad Institute Genomics Platform"/>
            <consortium name="The Broad Institute Genome Sequencing Center for Infectious Disease"/>
            <person name="Wu L."/>
            <person name="Ma J."/>
        </authorList>
    </citation>
    <scope>NUCLEOTIDE SEQUENCE [LARGE SCALE GENOMIC DNA]</scope>
    <source>
        <strain evidence="2">JCM 17687</strain>
    </source>
</reference>
<organism evidence="1 2">
    <name type="scientific">Terrabacter aeriphilus</name>
    <dbReference type="NCBI Taxonomy" id="515662"/>
    <lineage>
        <taxon>Bacteria</taxon>
        <taxon>Bacillati</taxon>
        <taxon>Actinomycetota</taxon>
        <taxon>Actinomycetes</taxon>
        <taxon>Micrococcales</taxon>
        <taxon>Intrasporangiaceae</taxon>
        <taxon>Terrabacter</taxon>
    </lineage>
</organism>
<protein>
    <submittedName>
        <fullName evidence="1">Uncharacterized protein</fullName>
    </submittedName>
</protein>
<keyword evidence="2" id="KW-1185">Reference proteome</keyword>
<evidence type="ECO:0000313" key="1">
    <source>
        <dbReference type="EMBL" id="GAA5019785.1"/>
    </source>
</evidence>
<evidence type="ECO:0000313" key="2">
    <source>
        <dbReference type="Proteomes" id="UP001500427"/>
    </source>
</evidence>
<sequence length="143" mass="14848">MLAAFALVVVGLVGFGGWAWAGRVHADDLAAYTSLAHQVEELDRTMTPLGHGEVPPCREATDGSVTRTYPPSTGPQAAELVGFLLQKGWRQSSGAAPAPVVAHLSRDVAGHELTIDVSAASMNQLVEALTARSPASAFGCLGR</sequence>
<proteinExistence type="predicted"/>
<accession>A0ABP9J5M9</accession>
<dbReference type="Proteomes" id="UP001500427">
    <property type="component" value="Unassembled WGS sequence"/>
</dbReference>